<reference evidence="12 13" key="1">
    <citation type="submission" date="2021-03" db="EMBL/GenBank/DDBJ databases">
        <title>Genomic Encyclopedia of Type Strains, Phase IV (KMG-IV): sequencing the most valuable type-strain genomes for metagenomic binning, comparative biology and taxonomic classification.</title>
        <authorList>
            <person name="Goeker M."/>
        </authorList>
    </citation>
    <scope>NUCLEOTIDE SEQUENCE [LARGE SCALE GENOMIC DNA]</scope>
    <source>
        <strain evidence="12 13">DSM 21600</strain>
    </source>
</reference>
<evidence type="ECO:0000256" key="10">
    <source>
        <dbReference type="SAM" id="Coils"/>
    </source>
</evidence>
<dbReference type="EMBL" id="JAGGJU010000003">
    <property type="protein sequence ID" value="MBP1849718.1"/>
    <property type="molecule type" value="Genomic_DNA"/>
</dbReference>
<proteinExistence type="inferred from homology"/>
<keyword evidence="8 9" id="KW-0472">Membrane</keyword>
<gene>
    <name evidence="12" type="ORF">J2Z17_001139</name>
</gene>
<accession>A0ABS4DVK4</accession>
<evidence type="ECO:0000313" key="12">
    <source>
        <dbReference type="EMBL" id="MBP1849718.1"/>
    </source>
</evidence>
<keyword evidence="3 9" id="KW-0813">Transport</keyword>
<name>A0ABS4DVK4_9HYPH</name>
<keyword evidence="5 9" id="KW-0997">Cell inner membrane</keyword>
<dbReference type="Gene3D" id="2.40.30.170">
    <property type="match status" value="1"/>
</dbReference>
<dbReference type="InterPro" id="IPR058982">
    <property type="entry name" value="Beta-barrel_AprE"/>
</dbReference>
<evidence type="ECO:0000256" key="5">
    <source>
        <dbReference type="ARBA" id="ARBA00022519"/>
    </source>
</evidence>
<protein>
    <recommendedName>
        <fullName evidence="9">Membrane fusion protein (MFP) family protein</fullName>
    </recommendedName>
</protein>
<evidence type="ECO:0000313" key="13">
    <source>
        <dbReference type="Proteomes" id="UP000759443"/>
    </source>
</evidence>
<dbReference type="PANTHER" id="PTHR30386">
    <property type="entry name" value="MEMBRANE FUSION SUBUNIT OF EMRAB-TOLC MULTIDRUG EFFLUX PUMP"/>
    <property type="match status" value="1"/>
</dbReference>
<dbReference type="Pfam" id="PF26002">
    <property type="entry name" value="Beta-barrel_AprE"/>
    <property type="match status" value="1"/>
</dbReference>
<comment type="subcellular location">
    <subcellularLocation>
        <location evidence="1 9">Cell inner membrane</location>
        <topology evidence="1 9">Single-pass membrane protein</topology>
    </subcellularLocation>
</comment>
<evidence type="ECO:0000256" key="8">
    <source>
        <dbReference type="ARBA" id="ARBA00023136"/>
    </source>
</evidence>
<evidence type="ECO:0000259" key="11">
    <source>
        <dbReference type="Pfam" id="PF26002"/>
    </source>
</evidence>
<dbReference type="InterPro" id="IPR010129">
    <property type="entry name" value="T1SS_HlyD"/>
</dbReference>
<keyword evidence="6 9" id="KW-0812">Transmembrane</keyword>
<dbReference type="RefSeq" id="WP_209943071.1">
    <property type="nucleotide sequence ID" value="NZ_JAGGJU010000003.1"/>
</dbReference>
<keyword evidence="4 9" id="KW-1003">Cell membrane</keyword>
<evidence type="ECO:0000256" key="3">
    <source>
        <dbReference type="ARBA" id="ARBA00022448"/>
    </source>
</evidence>
<organism evidence="12 13">
    <name type="scientific">Rhizobium halophytocola</name>
    <dbReference type="NCBI Taxonomy" id="735519"/>
    <lineage>
        <taxon>Bacteria</taxon>
        <taxon>Pseudomonadati</taxon>
        <taxon>Pseudomonadota</taxon>
        <taxon>Alphaproteobacteria</taxon>
        <taxon>Hyphomicrobiales</taxon>
        <taxon>Rhizobiaceae</taxon>
        <taxon>Rhizobium/Agrobacterium group</taxon>
        <taxon>Rhizobium</taxon>
    </lineage>
</organism>
<keyword evidence="7 9" id="KW-1133">Transmembrane helix</keyword>
<feature type="domain" description="AprE-like beta-barrel" evidence="11">
    <location>
        <begin position="341"/>
        <end position="429"/>
    </location>
</feature>
<dbReference type="InterPro" id="IPR050739">
    <property type="entry name" value="MFP"/>
</dbReference>
<feature type="coiled-coil region" evidence="10">
    <location>
        <begin position="184"/>
        <end position="218"/>
    </location>
</feature>
<sequence length="452" mass="49665">MKKRVKHLQRFWADILPGTTTLTQTLGMPTLVNERMPGRFAKAVGLGASMAVLSAVVWATFARVNEVAVAAGSLVPLGFEQTVQHLEGGIVRSVLVRAGDIVDTGTPLFELRDASTLEDSETLDHQKTDLLAQLETQRALVEDRAPDFSFVPALYVAALGDNRNAYEASHATLLSQRREFDSQISQAGFALEALRAQLAQAQDEVEHALNEEKRYSDLQKKGVATDVQVSERRRLRARAEADVATLTNRQGAAIERLAEVEQQKASFQANFRAKVRQRILELENAYTALDGTIRKKDGRKERLIVTAPIRGIVKSVEVRGSGEVVEGGQALATIVPLDKPLLAETRVRASQIGYLKVGQEAHVKLTAYDFTRYGWLSARIAGISPSSFQQQGQGSYYTVKLALDETHLSKARDAPILPGMDLTADIITGQKTVLQYLLTPLQRTFSSAFGER</sequence>
<evidence type="ECO:0000256" key="6">
    <source>
        <dbReference type="ARBA" id="ARBA00022692"/>
    </source>
</evidence>
<keyword evidence="13" id="KW-1185">Reference proteome</keyword>
<evidence type="ECO:0000256" key="4">
    <source>
        <dbReference type="ARBA" id="ARBA00022475"/>
    </source>
</evidence>
<dbReference type="Proteomes" id="UP000759443">
    <property type="component" value="Unassembled WGS sequence"/>
</dbReference>
<dbReference type="InterPro" id="IPR006144">
    <property type="entry name" value="Secretion_HlyD_CS"/>
</dbReference>
<keyword evidence="10" id="KW-0175">Coiled coil</keyword>
<evidence type="ECO:0000256" key="1">
    <source>
        <dbReference type="ARBA" id="ARBA00004377"/>
    </source>
</evidence>
<comment type="caution">
    <text evidence="12">The sequence shown here is derived from an EMBL/GenBank/DDBJ whole genome shotgun (WGS) entry which is preliminary data.</text>
</comment>
<evidence type="ECO:0000256" key="9">
    <source>
        <dbReference type="RuleBase" id="RU365093"/>
    </source>
</evidence>
<dbReference type="NCBIfam" id="TIGR01843">
    <property type="entry name" value="type_I_hlyD"/>
    <property type="match status" value="1"/>
</dbReference>
<comment type="similarity">
    <text evidence="2 9">Belongs to the membrane fusion protein (MFP) (TC 8.A.1) family.</text>
</comment>
<evidence type="ECO:0000256" key="7">
    <source>
        <dbReference type="ARBA" id="ARBA00022989"/>
    </source>
</evidence>
<dbReference type="PANTHER" id="PTHR30386:SF26">
    <property type="entry name" value="TRANSPORT PROTEIN COMB"/>
    <property type="match status" value="1"/>
</dbReference>
<evidence type="ECO:0000256" key="2">
    <source>
        <dbReference type="ARBA" id="ARBA00009477"/>
    </source>
</evidence>
<feature type="transmembrane region" description="Helical" evidence="9">
    <location>
        <begin position="43"/>
        <end position="61"/>
    </location>
</feature>
<dbReference type="PROSITE" id="PS00543">
    <property type="entry name" value="HLYD_FAMILY"/>
    <property type="match status" value="1"/>
</dbReference>
<dbReference type="PRINTS" id="PR01490">
    <property type="entry name" value="RTXTOXIND"/>
</dbReference>